<evidence type="ECO:0000313" key="3">
    <source>
        <dbReference type="Proteomes" id="UP001373496"/>
    </source>
</evidence>
<proteinExistence type="predicted"/>
<name>A0ABU8EDS6_9ACTN</name>
<feature type="transmembrane region" description="Helical" evidence="1">
    <location>
        <begin position="185"/>
        <end position="207"/>
    </location>
</feature>
<keyword evidence="3" id="KW-1185">Reference proteome</keyword>
<feature type="transmembrane region" description="Helical" evidence="1">
    <location>
        <begin position="43"/>
        <end position="64"/>
    </location>
</feature>
<gene>
    <name evidence="2" type="ORF">UXQ13_21250</name>
</gene>
<keyword evidence="1" id="KW-0472">Membrane</keyword>
<evidence type="ECO:0000313" key="2">
    <source>
        <dbReference type="EMBL" id="MEI4281011.1"/>
    </source>
</evidence>
<keyword evidence="1" id="KW-0812">Transmembrane</keyword>
<dbReference type="EMBL" id="JBAPLV010000034">
    <property type="protein sequence ID" value="MEI4281011.1"/>
    <property type="molecule type" value="Genomic_DNA"/>
</dbReference>
<feature type="transmembrane region" description="Helical" evidence="1">
    <location>
        <begin position="76"/>
        <end position="99"/>
    </location>
</feature>
<dbReference type="RefSeq" id="WP_225235486.1">
    <property type="nucleotide sequence ID" value="NZ_JBAPLV010000034.1"/>
</dbReference>
<comment type="caution">
    <text evidence="2">The sequence shown here is derived from an EMBL/GenBank/DDBJ whole genome shotgun (WGS) entry which is preliminary data.</text>
</comment>
<protein>
    <submittedName>
        <fullName evidence="2">Uncharacterized protein</fullName>
    </submittedName>
</protein>
<keyword evidence="1" id="KW-1133">Transmembrane helix</keyword>
<sequence>MSAVALALLVVATVLGGLAVRRVEVGRVPRSRVLVGVRGDRRRGTVTAVVLVVLVAAAAGAAWAGDPATPWLRSTVALAAVAAAGLGGGPVVTAVLAAADPGRAVASVGKPPGTGPGAAGGLAGGAAGVADPDVLRGGAWIGVLERLALTATLLLGWPEGVPVVLAVKGLGRFAELKETPAAERFIIGTLTSVLWAGACAGVAVLAAR</sequence>
<reference evidence="2 3" key="1">
    <citation type="submission" date="2024-03" db="EMBL/GenBank/DDBJ databases">
        <title>Draft genome sequence of Klenkia terrae.</title>
        <authorList>
            <person name="Duangmal K."/>
            <person name="Chantavorakit T."/>
        </authorList>
    </citation>
    <scope>NUCLEOTIDE SEQUENCE [LARGE SCALE GENOMIC DNA]</scope>
    <source>
        <strain evidence="2 3">JCM 17786</strain>
    </source>
</reference>
<dbReference type="Proteomes" id="UP001373496">
    <property type="component" value="Unassembled WGS sequence"/>
</dbReference>
<accession>A0ABU8EDS6</accession>
<organism evidence="2 3">
    <name type="scientific">Klenkia terrae</name>
    <dbReference type="NCBI Taxonomy" id="1052259"/>
    <lineage>
        <taxon>Bacteria</taxon>
        <taxon>Bacillati</taxon>
        <taxon>Actinomycetota</taxon>
        <taxon>Actinomycetes</taxon>
        <taxon>Geodermatophilales</taxon>
        <taxon>Geodermatophilaceae</taxon>
        <taxon>Klenkia</taxon>
    </lineage>
</organism>
<evidence type="ECO:0000256" key="1">
    <source>
        <dbReference type="SAM" id="Phobius"/>
    </source>
</evidence>